<evidence type="ECO:0000313" key="13">
    <source>
        <dbReference type="Proteomes" id="UP000277928"/>
    </source>
</evidence>
<dbReference type="AlphaFoldDB" id="A0A3P6U8S2"/>
<evidence type="ECO:0000256" key="4">
    <source>
        <dbReference type="ARBA" id="ARBA00022840"/>
    </source>
</evidence>
<dbReference type="InterPro" id="IPR011009">
    <property type="entry name" value="Kinase-like_dom_sf"/>
</dbReference>
<keyword evidence="10" id="KW-0812">Transmembrane</keyword>
<evidence type="ECO:0000256" key="5">
    <source>
        <dbReference type="ARBA" id="ARBA00038035"/>
    </source>
</evidence>
<dbReference type="OrthoDB" id="10257855at2759"/>
<evidence type="ECO:0000256" key="7">
    <source>
        <dbReference type="ARBA" id="ARBA00049014"/>
    </source>
</evidence>
<dbReference type="SUPFAM" id="SSF56112">
    <property type="entry name" value="Protein kinase-like (PK-like)"/>
    <property type="match status" value="1"/>
</dbReference>
<keyword evidence="1" id="KW-0808">Transferase</keyword>
<evidence type="ECO:0000256" key="1">
    <source>
        <dbReference type="ARBA" id="ARBA00022679"/>
    </source>
</evidence>
<keyword evidence="13" id="KW-1185">Reference proteome</keyword>
<keyword evidence="10" id="KW-0472">Membrane</keyword>
<dbReference type="Proteomes" id="UP000277928">
    <property type="component" value="Unassembled WGS sequence"/>
</dbReference>
<proteinExistence type="inferred from homology"/>
<dbReference type="STRING" id="42156.A0A3P6U8S2"/>
<dbReference type="GO" id="GO:0005524">
    <property type="term" value="F:ATP binding"/>
    <property type="evidence" value="ECO:0007669"/>
    <property type="project" value="UniProtKB-KW"/>
</dbReference>
<dbReference type="InterPro" id="IPR001245">
    <property type="entry name" value="Ser-Thr/Tyr_kinase_cat_dom"/>
</dbReference>
<dbReference type="PROSITE" id="PS50011">
    <property type="entry name" value="PROTEIN_KINASE_DOM"/>
    <property type="match status" value="1"/>
</dbReference>
<comment type="similarity">
    <text evidence="5">Belongs to the protein kinase superfamily. STE Ser/Thr protein kinase family. MAP kinase kinase subfamily.</text>
</comment>
<keyword evidence="3" id="KW-0418">Kinase</keyword>
<keyword evidence="10" id="KW-1133">Transmembrane helix</keyword>
<sequence length="103" mass="11557">MAPERIRGGPYRIRSDIWSFGLTICELAIGNFPLTVNTALLWTKQSGGSKKTFLVVHSSDSTFPSICVPLLSSLLLPSLEEIMMTHLVVFCTFCLKWLLLYSF</sequence>
<feature type="transmembrane region" description="Helical" evidence="10">
    <location>
        <begin position="82"/>
        <end position="101"/>
    </location>
</feature>
<evidence type="ECO:0000256" key="10">
    <source>
        <dbReference type="SAM" id="Phobius"/>
    </source>
</evidence>
<accession>A0A3P6U8S2</accession>
<dbReference type="GO" id="GO:0004708">
    <property type="term" value="F:MAP kinase kinase activity"/>
    <property type="evidence" value="ECO:0007669"/>
    <property type="project" value="UniProtKB-EC"/>
</dbReference>
<feature type="transmembrane region" description="Helical" evidence="10">
    <location>
        <begin position="20"/>
        <end position="42"/>
    </location>
</feature>
<keyword evidence="2" id="KW-0547">Nucleotide-binding</keyword>
<dbReference type="PANTHER" id="PTHR48013">
    <property type="entry name" value="DUAL SPECIFICITY MITOGEN-ACTIVATED PROTEIN KINASE KINASE 5-RELATED"/>
    <property type="match status" value="1"/>
</dbReference>
<organism evidence="12 13">
    <name type="scientific">Litomosoides sigmodontis</name>
    <name type="common">Filarial nematode worm</name>
    <dbReference type="NCBI Taxonomy" id="42156"/>
    <lineage>
        <taxon>Eukaryota</taxon>
        <taxon>Metazoa</taxon>
        <taxon>Ecdysozoa</taxon>
        <taxon>Nematoda</taxon>
        <taxon>Chromadorea</taxon>
        <taxon>Rhabditida</taxon>
        <taxon>Spirurina</taxon>
        <taxon>Spiruromorpha</taxon>
        <taxon>Filarioidea</taxon>
        <taxon>Onchocercidae</taxon>
        <taxon>Litomosoides</taxon>
    </lineage>
</organism>
<evidence type="ECO:0000256" key="6">
    <source>
        <dbReference type="ARBA" id="ARBA00038999"/>
    </source>
</evidence>
<evidence type="ECO:0000313" key="12">
    <source>
        <dbReference type="EMBL" id="VDK74664.1"/>
    </source>
</evidence>
<reference evidence="12 13" key="1">
    <citation type="submission" date="2018-08" db="EMBL/GenBank/DDBJ databases">
        <authorList>
            <person name="Laetsch R D."/>
            <person name="Stevens L."/>
            <person name="Kumar S."/>
            <person name="Blaxter L. M."/>
        </authorList>
    </citation>
    <scope>NUCLEOTIDE SEQUENCE [LARGE SCALE GENOMIC DNA]</scope>
</reference>
<evidence type="ECO:0000256" key="2">
    <source>
        <dbReference type="ARBA" id="ARBA00022741"/>
    </source>
</evidence>
<dbReference type="EC" id="2.7.12.2" evidence="6"/>
<gene>
    <name evidence="12" type="ORF">NLS_LOCUS2568</name>
</gene>
<dbReference type="Pfam" id="PF07714">
    <property type="entry name" value="PK_Tyr_Ser-Thr"/>
    <property type="match status" value="1"/>
</dbReference>
<dbReference type="EMBL" id="UYRX01000119">
    <property type="protein sequence ID" value="VDK74664.1"/>
    <property type="molecule type" value="Genomic_DNA"/>
</dbReference>
<evidence type="ECO:0000256" key="9">
    <source>
        <dbReference type="ARBA" id="ARBA00051693"/>
    </source>
</evidence>
<evidence type="ECO:0000256" key="3">
    <source>
        <dbReference type="ARBA" id="ARBA00022777"/>
    </source>
</evidence>
<feature type="domain" description="Protein kinase" evidence="11">
    <location>
        <begin position="1"/>
        <end position="103"/>
    </location>
</feature>
<dbReference type="Gene3D" id="1.10.510.10">
    <property type="entry name" value="Transferase(Phosphotransferase) domain 1"/>
    <property type="match status" value="1"/>
</dbReference>
<name>A0A3P6U8S2_LITSI</name>
<comment type="catalytic activity">
    <reaction evidence="7">
        <text>L-seryl-[protein] + ATP = O-phospho-L-seryl-[protein] + ADP + H(+)</text>
        <dbReference type="Rhea" id="RHEA:17989"/>
        <dbReference type="Rhea" id="RHEA-COMP:9863"/>
        <dbReference type="Rhea" id="RHEA-COMP:11604"/>
        <dbReference type="ChEBI" id="CHEBI:15378"/>
        <dbReference type="ChEBI" id="CHEBI:29999"/>
        <dbReference type="ChEBI" id="CHEBI:30616"/>
        <dbReference type="ChEBI" id="CHEBI:83421"/>
        <dbReference type="ChEBI" id="CHEBI:456216"/>
        <dbReference type="EC" id="2.7.12.2"/>
    </reaction>
</comment>
<evidence type="ECO:0000256" key="8">
    <source>
        <dbReference type="ARBA" id="ARBA00049299"/>
    </source>
</evidence>
<protein>
    <recommendedName>
        <fullName evidence="6">mitogen-activated protein kinase kinase</fullName>
        <ecNumber evidence="6">2.7.12.2</ecNumber>
    </recommendedName>
</protein>
<keyword evidence="4" id="KW-0067">ATP-binding</keyword>
<dbReference type="InterPro" id="IPR000719">
    <property type="entry name" value="Prot_kinase_dom"/>
</dbReference>
<comment type="catalytic activity">
    <reaction evidence="8">
        <text>L-threonyl-[protein] + ATP = O-phospho-L-threonyl-[protein] + ADP + H(+)</text>
        <dbReference type="Rhea" id="RHEA:46608"/>
        <dbReference type="Rhea" id="RHEA-COMP:11060"/>
        <dbReference type="Rhea" id="RHEA-COMP:11605"/>
        <dbReference type="ChEBI" id="CHEBI:15378"/>
        <dbReference type="ChEBI" id="CHEBI:30013"/>
        <dbReference type="ChEBI" id="CHEBI:30616"/>
        <dbReference type="ChEBI" id="CHEBI:61977"/>
        <dbReference type="ChEBI" id="CHEBI:456216"/>
        <dbReference type="EC" id="2.7.12.2"/>
    </reaction>
</comment>
<evidence type="ECO:0000259" key="11">
    <source>
        <dbReference type="PROSITE" id="PS50011"/>
    </source>
</evidence>
<dbReference type="PANTHER" id="PTHR48013:SF9">
    <property type="entry name" value="DUAL SPECIFICITY MITOGEN-ACTIVATED PROTEIN KINASE KINASE 5"/>
    <property type="match status" value="1"/>
</dbReference>
<comment type="catalytic activity">
    <reaction evidence="9">
        <text>L-tyrosyl-[protein] + ATP = O-phospho-L-tyrosyl-[protein] + ADP + H(+)</text>
        <dbReference type="Rhea" id="RHEA:10596"/>
        <dbReference type="Rhea" id="RHEA-COMP:10136"/>
        <dbReference type="Rhea" id="RHEA-COMP:20101"/>
        <dbReference type="ChEBI" id="CHEBI:15378"/>
        <dbReference type="ChEBI" id="CHEBI:30616"/>
        <dbReference type="ChEBI" id="CHEBI:46858"/>
        <dbReference type="ChEBI" id="CHEBI:61978"/>
        <dbReference type="ChEBI" id="CHEBI:456216"/>
        <dbReference type="EC" id="2.7.12.2"/>
    </reaction>
</comment>